<reference evidence="1 2" key="1">
    <citation type="submission" date="2021-06" db="EMBL/GenBank/DDBJ databases">
        <authorList>
            <person name="Palmer J.M."/>
        </authorList>
    </citation>
    <scope>NUCLEOTIDE SEQUENCE [LARGE SCALE GENOMIC DNA]</scope>
    <source>
        <strain evidence="1 2">CL_MEX2019</strain>
        <tissue evidence="1">Muscle</tissue>
    </source>
</reference>
<gene>
    <name evidence="1" type="ORF">CHARACLAT_030092</name>
</gene>
<sequence>MRGYCRSFLQPPVAGRSWKKSAWLWRFCLGRRLLAVTQSGRLASQQVGGAGTERQPFGAAVVRVFGDRHRGGKRKVLRWLVPTSKRKGTSIIGQQ</sequence>
<evidence type="ECO:0000313" key="2">
    <source>
        <dbReference type="Proteomes" id="UP001352852"/>
    </source>
</evidence>
<dbReference type="Proteomes" id="UP001352852">
    <property type="component" value="Unassembled WGS sequence"/>
</dbReference>
<organism evidence="1 2">
    <name type="scientific">Characodon lateralis</name>
    <dbReference type="NCBI Taxonomy" id="208331"/>
    <lineage>
        <taxon>Eukaryota</taxon>
        <taxon>Metazoa</taxon>
        <taxon>Chordata</taxon>
        <taxon>Craniata</taxon>
        <taxon>Vertebrata</taxon>
        <taxon>Euteleostomi</taxon>
        <taxon>Actinopterygii</taxon>
        <taxon>Neopterygii</taxon>
        <taxon>Teleostei</taxon>
        <taxon>Neoteleostei</taxon>
        <taxon>Acanthomorphata</taxon>
        <taxon>Ovalentaria</taxon>
        <taxon>Atherinomorphae</taxon>
        <taxon>Cyprinodontiformes</taxon>
        <taxon>Goodeidae</taxon>
        <taxon>Characodon</taxon>
    </lineage>
</organism>
<name>A0ABU7ERS6_9TELE</name>
<evidence type="ECO:0000313" key="1">
    <source>
        <dbReference type="EMBL" id="MED6288804.1"/>
    </source>
</evidence>
<keyword evidence="2" id="KW-1185">Reference proteome</keyword>
<proteinExistence type="predicted"/>
<dbReference type="EMBL" id="JAHUTJ010061809">
    <property type="protein sequence ID" value="MED6288804.1"/>
    <property type="molecule type" value="Genomic_DNA"/>
</dbReference>
<accession>A0ABU7ERS6</accession>
<comment type="caution">
    <text evidence="1">The sequence shown here is derived from an EMBL/GenBank/DDBJ whole genome shotgun (WGS) entry which is preliminary data.</text>
</comment>
<protein>
    <submittedName>
        <fullName evidence="1">Uncharacterized protein</fullName>
    </submittedName>
</protein>